<dbReference type="EMBL" id="JAFIRA010000003">
    <property type="protein sequence ID" value="MCJ2541715.1"/>
    <property type="molecule type" value="Genomic_DNA"/>
</dbReference>
<protein>
    <submittedName>
        <fullName evidence="8">ABC transporter permease</fullName>
    </submittedName>
</protein>
<comment type="caution">
    <text evidence="8">The sequence shown here is derived from an EMBL/GenBank/DDBJ whole genome shotgun (WGS) entry which is preliminary data.</text>
</comment>
<reference evidence="8" key="1">
    <citation type="submission" date="2021-02" db="EMBL/GenBank/DDBJ databases">
        <title>The CRISPR/cas machinery reduction and long-range gene transfer in the hot spring cyanobacterium Synechococcus.</title>
        <authorList>
            <person name="Dvorak P."/>
            <person name="Jahodarova E."/>
            <person name="Hasler P."/>
            <person name="Poulickova A."/>
        </authorList>
    </citation>
    <scope>NUCLEOTIDE SEQUENCE</scope>
    <source>
        <strain evidence="8">Rupite</strain>
    </source>
</reference>
<evidence type="ECO:0000256" key="6">
    <source>
        <dbReference type="RuleBase" id="RU363032"/>
    </source>
</evidence>
<dbReference type="CDD" id="cd06261">
    <property type="entry name" value="TM_PBP2"/>
    <property type="match status" value="1"/>
</dbReference>
<evidence type="ECO:0000259" key="7">
    <source>
        <dbReference type="PROSITE" id="PS50928"/>
    </source>
</evidence>
<proteinExistence type="inferred from homology"/>
<keyword evidence="9" id="KW-1185">Reference proteome</keyword>
<dbReference type="PANTHER" id="PTHR30177:SF4">
    <property type="entry name" value="OSMOPROTECTANT IMPORT PERMEASE PROTEIN OSMW"/>
    <property type="match status" value="1"/>
</dbReference>
<comment type="subcellular location">
    <subcellularLocation>
        <location evidence="6">Cell membrane</location>
        <topology evidence="6">Multi-pass membrane protein</topology>
    </subcellularLocation>
    <subcellularLocation>
        <location evidence="1">Membrane</location>
        <topology evidence="1">Multi-pass membrane protein</topology>
    </subcellularLocation>
</comment>
<dbReference type="Proteomes" id="UP000830835">
    <property type="component" value="Unassembled WGS sequence"/>
</dbReference>
<feature type="transmembrane region" description="Helical" evidence="6">
    <location>
        <begin position="129"/>
        <end position="157"/>
    </location>
</feature>
<keyword evidence="4 6" id="KW-1133">Transmembrane helix</keyword>
<feature type="transmembrane region" description="Helical" evidence="6">
    <location>
        <begin position="52"/>
        <end position="74"/>
    </location>
</feature>
<dbReference type="PROSITE" id="PS50928">
    <property type="entry name" value="ABC_TM1"/>
    <property type="match status" value="1"/>
</dbReference>
<name>A0ABT0C7G7_THEVL</name>
<evidence type="ECO:0000256" key="3">
    <source>
        <dbReference type="ARBA" id="ARBA00022692"/>
    </source>
</evidence>
<keyword evidence="3 6" id="KW-0812">Transmembrane</keyword>
<accession>A0ABT0C7G7</accession>
<feature type="transmembrane region" description="Helical" evidence="6">
    <location>
        <begin position="20"/>
        <end position="40"/>
    </location>
</feature>
<feature type="domain" description="ABC transmembrane type-1" evidence="7">
    <location>
        <begin position="15"/>
        <end position="199"/>
    </location>
</feature>
<sequence length="205" mass="22037">MSYILNNPGLVWQLTQEHIVMIAVTLAIAVVLALPIALLIHQVRWLTVPVMGILSTLYTVPSLALIILLVPLFGLNARSVIVAMVLYTQVILVRHISVGLHSIPPAILEAAKGMGMNLWQRWWQVQVPLMLPIFLAGLRLSAIVAIAIATIGAKFGAGGLGTLLFDGIAQAGRYDKIWAGSLAVGSLALLVNTALLALEWAARRD</sequence>
<comment type="similarity">
    <text evidence="6">Belongs to the binding-protein-dependent transport system permease family.</text>
</comment>
<dbReference type="Pfam" id="PF00528">
    <property type="entry name" value="BPD_transp_1"/>
    <property type="match status" value="1"/>
</dbReference>
<evidence type="ECO:0000256" key="4">
    <source>
        <dbReference type="ARBA" id="ARBA00022989"/>
    </source>
</evidence>
<organism evidence="8 9">
    <name type="scientific">Thermostichus vulcanus str. 'Rupite'</name>
    <dbReference type="NCBI Taxonomy" id="2813851"/>
    <lineage>
        <taxon>Bacteria</taxon>
        <taxon>Bacillati</taxon>
        <taxon>Cyanobacteriota</taxon>
        <taxon>Cyanophyceae</taxon>
        <taxon>Thermostichales</taxon>
        <taxon>Thermostichaceae</taxon>
        <taxon>Thermostichus</taxon>
    </lineage>
</organism>
<keyword evidence="5 6" id="KW-0472">Membrane</keyword>
<dbReference type="SUPFAM" id="SSF161098">
    <property type="entry name" value="MetI-like"/>
    <property type="match status" value="1"/>
</dbReference>
<evidence type="ECO:0000313" key="9">
    <source>
        <dbReference type="Proteomes" id="UP000830835"/>
    </source>
</evidence>
<evidence type="ECO:0000256" key="5">
    <source>
        <dbReference type="ARBA" id="ARBA00023136"/>
    </source>
</evidence>
<dbReference type="RefSeq" id="WP_244348843.1">
    <property type="nucleotide sequence ID" value="NZ_JAFIRA010000003.1"/>
</dbReference>
<gene>
    <name evidence="8" type="ORF">JX360_02150</name>
</gene>
<feature type="transmembrane region" description="Helical" evidence="6">
    <location>
        <begin position="177"/>
        <end position="198"/>
    </location>
</feature>
<dbReference type="InterPro" id="IPR000515">
    <property type="entry name" value="MetI-like"/>
</dbReference>
<dbReference type="InterPro" id="IPR051204">
    <property type="entry name" value="ABC_transp_perm/SBD"/>
</dbReference>
<evidence type="ECO:0000256" key="2">
    <source>
        <dbReference type="ARBA" id="ARBA00022448"/>
    </source>
</evidence>
<dbReference type="PANTHER" id="PTHR30177">
    <property type="entry name" value="GLYCINE BETAINE/L-PROLINE TRANSPORT SYSTEM PERMEASE PROTEIN PROW"/>
    <property type="match status" value="1"/>
</dbReference>
<evidence type="ECO:0000256" key="1">
    <source>
        <dbReference type="ARBA" id="ARBA00004141"/>
    </source>
</evidence>
<evidence type="ECO:0000313" key="8">
    <source>
        <dbReference type="EMBL" id="MCJ2541715.1"/>
    </source>
</evidence>
<dbReference type="Gene3D" id="1.10.3720.10">
    <property type="entry name" value="MetI-like"/>
    <property type="match status" value="1"/>
</dbReference>
<dbReference type="InterPro" id="IPR035906">
    <property type="entry name" value="MetI-like_sf"/>
</dbReference>
<keyword evidence="2 6" id="KW-0813">Transport</keyword>